<dbReference type="InterPro" id="IPR001128">
    <property type="entry name" value="Cyt_P450"/>
</dbReference>
<evidence type="ECO:0000256" key="1">
    <source>
        <dbReference type="ARBA" id="ARBA00001971"/>
    </source>
</evidence>
<dbReference type="GO" id="GO:0005506">
    <property type="term" value="F:iron ion binding"/>
    <property type="evidence" value="ECO:0007669"/>
    <property type="project" value="InterPro"/>
</dbReference>
<reference evidence="11" key="1">
    <citation type="submission" date="2020-11" db="EMBL/GenBank/DDBJ databases">
        <authorList>
            <consortium name="DOE Joint Genome Institute"/>
            <person name="Ahrendt S."/>
            <person name="Riley R."/>
            <person name="Andreopoulos W."/>
            <person name="Labutti K."/>
            <person name="Pangilinan J."/>
            <person name="Ruiz-Duenas F.J."/>
            <person name="Barrasa J.M."/>
            <person name="Sanchez-Garcia M."/>
            <person name="Camarero S."/>
            <person name="Miyauchi S."/>
            <person name="Serrano A."/>
            <person name="Linde D."/>
            <person name="Babiker R."/>
            <person name="Drula E."/>
            <person name="Ayuso-Fernandez I."/>
            <person name="Pacheco R."/>
            <person name="Padilla G."/>
            <person name="Ferreira P."/>
            <person name="Barriuso J."/>
            <person name="Kellner H."/>
            <person name="Castanera R."/>
            <person name="Alfaro M."/>
            <person name="Ramirez L."/>
            <person name="Pisabarro A.G."/>
            <person name="Kuo A."/>
            <person name="Tritt A."/>
            <person name="Lipzen A."/>
            <person name="He G."/>
            <person name="Yan M."/>
            <person name="Ng V."/>
            <person name="Cullen D."/>
            <person name="Martin F."/>
            <person name="Rosso M.-N."/>
            <person name="Henrissat B."/>
            <person name="Hibbett D."/>
            <person name="Martinez A.T."/>
            <person name="Grigoriev I.V."/>
        </authorList>
    </citation>
    <scope>NUCLEOTIDE SEQUENCE</scope>
    <source>
        <strain evidence="11">MF-IS2</strain>
    </source>
</reference>
<keyword evidence="12" id="KW-1185">Reference proteome</keyword>
<evidence type="ECO:0000256" key="6">
    <source>
        <dbReference type="ARBA" id="ARBA00023002"/>
    </source>
</evidence>
<feature type="binding site" description="axial binding residue" evidence="9">
    <location>
        <position position="430"/>
    </location>
    <ligand>
        <name>heme</name>
        <dbReference type="ChEBI" id="CHEBI:30413"/>
    </ligand>
    <ligandPart>
        <name>Fe</name>
        <dbReference type="ChEBI" id="CHEBI:18248"/>
    </ligandPart>
</feature>
<dbReference type="PANTHER" id="PTHR46300">
    <property type="entry name" value="P450, PUTATIVE (EUROFUNG)-RELATED-RELATED"/>
    <property type="match status" value="1"/>
</dbReference>
<evidence type="ECO:0000256" key="2">
    <source>
        <dbReference type="ARBA" id="ARBA00005179"/>
    </source>
</evidence>
<keyword evidence="7 9" id="KW-0408">Iron</keyword>
<organism evidence="11 12">
    <name type="scientific">Macrolepiota fuliginosa MF-IS2</name>
    <dbReference type="NCBI Taxonomy" id="1400762"/>
    <lineage>
        <taxon>Eukaryota</taxon>
        <taxon>Fungi</taxon>
        <taxon>Dikarya</taxon>
        <taxon>Basidiomycota</taxon>
        <taxon>Agaricomycotina</taxon>
        <taxon>Agaricomycetes</taxon>
        <taxon>Agaricomycetidae</taxon>
        <taxon>Agaricales</taxon>
        <taxon>Agaricineae</taxon>
        <taxon>Agaricaceae</taxon>
        <taxon>Macrolepiota</taxon>
    </lineage>
</organism>
<dbReference type="GO" id="GO:0004497">
    <property type="term" value="F:monooxygenase activity"/>
    <property type="evidence" value="ECO:0007669"/>
    <property type="project" value="UniProtKB-KW"/>
</dbReference>
<evidence type="ECO:0000256" key="5">
    <source>
        <dbReference type="ARBA" id="ARBA00022723"/>
    </source>
</evidence>
<dbReference type="Gene3D" id="1.10.630.10">
    <property type="entry name" value="Cytochrome P450"/>
    <property type="match status" value="1"/>
</dbReference>
<dbReference type="PRINTS" id="PR00463">
    <property type="entry name" value="EP450I"/>
</dbReference>
<accession>A0A9P6C2Y4</accession>
<evidence type="ECO:0000256" key="8">
    <source>
        <dbReference type="ARBA" id="ARBA00023033"/>
    </source>
</evidence>
<sequence>MVSWNAPLLASAILLAVYVARRARRRSLGRLPPGPKGWPLIGNISDIPHEYSWLTYMEWAKIYGDIIYLEPLGSPTVILNNLEDAHELLDNRSAITADRPRMVMANELYGWEWDFAHMRHDERWRLHRKAFHQYFQQKNMPVHYPAIRKASLTLLNQLLMSPERFRSHLRQLASTVILKITYDHEVVSEDDYYVALADKALKALLPVVHVGSSIVDVIPALKHIPAWFPGAKFKKDGQVYSQWTLEMRDVPFEQAKKELSTGTIGPCFVADAIGREKESEEIIRNSAGIAYAAGSDTTVAIVASFLLAALHYPEIQTRAREELDAVTGGTRLPDFDDRPSLPYIDAIISEVFRWAPPTPLAVMHRSQEPDVYKGYYFPAGTTFIPNVYGIFHDEKRFPEPFKFRPERFLGENADFDPMAMGGFGYGRRICPGRHVALNSAWLAISQILTAFTISPKRDENGKEKLVPPQWNSGLISHPAPFEIDIIPRSKKAVEMIQRANLEV</sequence>
<evidence type="ECO:0000256" key="9">
    <source>
        <dbReference type="PIRSR" id="PIRSR602401-1"/>
    </source>
</evidence>
<comment type="cofactor">
    <cofactor evidence="1 9">
        <name>heme</name>
        <dbReference type="ChEBI" id="CHEBI:30413"/>
    </cofactor>
</comment>
<dbReference type="EMBL" id="MU151129">
    <property type="protein sequence ID" value="KAF9449497.1"/>
    <property type="molecule type" value="Genomic_DNA"/>
</dbReference>
<dbReference type="Pfam" id="PF00067">
    <property type="entry name" value="p450"/>
    <property type="match status" value="1"/>
</dbReference>
<dbReference type="InterPro" id="IPR017972">
    <property type="entry name" value="Cyt_P450_CS"/>
</dbReference>
<dbReference type="OrthoDB" id="2789670at2759"/>
<dbReference type="InterPro" id="IPR036396">
    <property type="entry name" value="Cyt_P450_sf"/>
</dbReference>
<evidence type="ECO:0000313" key="11">
    <source>
        <dbReference type="EMBL" id="KAF9449497.1"/>
    </source>
</evidence>
<evidence type="ECO:0000256" key="10">
    <source>
        <dbReference type="RuleBase" id="RU000461"/>
    </source>
</evidence>
<dbReference type="InterPro" id="IPR050364">
    <property type="entry name" value="Cytochrome_P450_fung"/>
</dbReference>
<dbReference type="PROSITE" id="PS00086">
    <property type="entry name" value="CYTOCHROME_P450"/>
    <property type="match status" value="1"/>
</dbReference>
<name>A0A9P6C2Y4_9AGAR</name>
<dbReference type="SUPFAM" id="SSF48264">
    <property type="entry name" value="Cytochrome P450"/>
    <property type="match status" value="1"/>
</dbReference>
<dbReference type="PANTHER" id="PTHR46300:SF7">
    <property type="entry name" value="P450, PUTATIVE (EUROFUNG)-RELATED"/>
    <property type="match status" value="1"/>
</dbReference>
<evidence type="ECO:0000256" key="3">
    <source>
        <dbReference type="ARBA" id="ARBA00010617"/>
    </source>
</evidence>
<dbReference type="GO" id="GO:0020037">
    <property type="term" value="F:heme binding"/>
    <property type="evidence" value="ECO:0007669"/>
    <property type="project" value="InterPro"/>
</dbReference>
<dbReference type="AlphaFoldDB" id="A0A9P6C2Y4"/>
<comment type="caution">
    <text evidence="11">The sequence shown here is derived from an EMBL/GenBank/DDBJ whole genome shotgun (WGS) entry which is preliminary data.</text>
</comment>
<dbReference type="InterPro" id="IPR002401">
    <property type="entry name" value="Cyt_P450_E_grp-I"/>
</dbReference>
<gene>
    <name evidence="11" type="ORF">P691DRAFT_774665</name>
</gene>
<evidence type="ECO:0000313" key="12">
    <source>
        <dbReference type="Proteomes" id="UP000807342"/>
    </source>
</evidence>
<dbReference type="GO" id="GO:0016705">
    <property type="term" value="F:oxidoreductase activity, acting on paired donors, with incorporation or reduction of molecular oxygen"/>
    <property type="evidence" value="ECO:0007669"/>
    <property type="project" value="InterPro"/>
</dbReference>
<protein>
    <submittedName>
        <fullName evidence="11">Cytochrome P450</fullName>
    </submittedName>
</protein>
<keyword evidence="8 10" id="KW-0503">Monooxygenase</keyword>
<keyword evidence="6 10" id="KW-0560">Oxidoreductase</keyword>
<keyword evidence="4 9" id="KW-0349">Heme</keyword>
<comment type="similarity">
    <text evidence="3 10">Belongs to the cytochrome P450 family.</text>
</comment>
<evidence type="ECO:0000256" key="4">
    <source>
        <dbReference type="ARBA" id="ARBA00022617"/>
    </source>
</evidence>
<comment type="pathway">
    <text evidence="2">Secondary metabolite biosynthesis.</text>
</comment>
<dbReference type="Proteomes" id="UP000807342">
    <property type="component" value="Unassembled WGS sequence"/>
</dbReference>
<proteinExistence type="inferred from homology"/>
<dbReference type="CDD" id="cd11065">
    <property type="entry name" value="CYP64-like"/>
    <property type="match status" value="1"/>
</dbReference>
<evidence type="ECO:0000256" key="7">
    <source>
        <dbReference type="ARBA" id="ARBA00023004"/>
    </source>
</evidence>
<keyword evidence="5 9" id="KW-0479">Metal-binding</keyword>